<sequence length="783" mass="90293">MPPPSSPSERREGNEQRGLSHNVRRFRNASTESFPTLNSLNVISDLMLRDENSMSRPNEERFFRARILRHFNDINRLQTHFNRLINREGGNHQATLELNNIPSQLRNLSRELSRSERREAYLVESGEDDDDEDDQSFHYEEDANAGLVYYSDEDNNEDEMSENDDEDISGSLMEESGISVQPHERLLLTSARSPQTARTPLLNSSIPLRRQNAIRIRSMLNTEESDGTKKSDSRATETLDLEAKSLQKEIHSVLETIERARNESSLFPSNLHKPFSTRYFSSLQDHMQGCSLDGNTSADQMMDDFLWKRVNKMLFLRKQVAPSQPPPQSSKKRTKRYDGPSSKRQKTNPTENPDLLELNVASYPYTHIDKNILVDGLHSSYFQSGSSYRINLDCPEPNICDIKFGNVNSIIDGVFNIEPAGSLESLLLKLHNFAKFFCGMSNNSYQLPKNKILIRKLNVLDRISVDDNVCFKKLNVNTIHVPFTGKVVDFKTNDLRFLNSAKPLSARFNSNKVKVQLSEWMKINPFVQFRETFFHNFLQHLEQDLSHFSEIGIRKSKKTEALHLTKEFKSNLSEITKDFGYLKDTPISECNDKRRCRRHNDIFVEDWERNLALKLAEVVTKEDCETLINLQLNYALFTIEVDISKYLDTFFNAILLHTEGDYIDNYKKVYNNILKDEAESITAVLLCSINKQTGKLEAHNTFPHLYHRHMARHSTGIILTTNPALNENTGRNTYVYDDFDLFQQPAPVNSDTFNIQFFNNQPEETIDKLTGYMTSNLPVFDTV</sequence>
<evidence type="ECO:0000256" key="1">
    <source>
        <dbReference type="SAM" id="MobiDB-lite"/>
    </source>
</evidence>
<evidence type="ECO:0000313" key="3">
    <source>
        <dbReference type="Proteomes" id="UP000590412"/>
    </source>
</evidence>
<gene>
    <name evidence="2" type="ORF">FOB60_003259</name>
</gene>
<feature type="region of interest" description="Disordered" evidence="1">
    <location>
        <begin position="318"/>
        <end position="353"/>
    </location>
</feature>
<accession>A0A8X7NM54</accession>
<organism evidence="2 3">
    <name type="scientific">Candida parapsilosis</name>
    <name type="common">Yeast</name>
    <dbReference type="NCBI Taxonomy" id="5480"/>
    <lineage>
        <taxon>Eukaryota</taxon>
        <taxon>Fungi</taxon>
        <taxon>Dikarya</taxon>
        <taxon>Ascomycota</taxon>
        <taxon>Saccharomycotina</taxon>
        <taxon>Pichiomycetes</taxon>
        <taxon>Debaryomycetaceae</taxon>
        <taxon>Candida/Lodderomyces clade</taxon>
        <taxon>Candida</taxon>
    </lineage>
</organism>
<dbReference type="Proteomes" id="UP000590412">
    <property type="component" value="Unassembled WGS sequence"/>
</dbReference>
<dbReference type="EMBL" id="JABWAB010000004">
    <property type="protein sequence ID" value="KAF6053003.1"/>
    <property type="molecule type" value="Genomic_DNA"/>
</dbReference>
<comment type="caution">
    <text evidence="2">The sequence shown here is derived from an EMBL/GenBank/DDBJ whole genome shotgun (WGS) entry which is preliminary data.</text>
</comment>
<reference evidence="2" key="1">
    <citation type="submission" date="2020-03" db="EMBL/GenBank/DDBJ databases">
        <title>FDA dAtabase for Regulatory Grade micrObial Sequences (FDA-ARGOS): Supporting development and validation of Infectious Disease Dx tests.</title>
        <authorList>
            <person name="Campos J."/>
            <person name="Goldberg B."/>
            <person name="Tallon L."/>
            <person name="Sadzewicz L."/>
            <person name="Vavikolanu K."/>
            <person name="Mehta A."/>
            <person name="Aluvathingal J."/>
            <person name="Nadendla S."/>
            <person name="Nandy P."/>
            <person name="Geyer C."/>
            <person name="Yan Y."/>
            <person name="Sichtig H."/>
        </authorList>
    </citation>
    <scope>NUCLEOTIDE SEQUENCE [LARGE SCALE GENOMIC DNA]</scope>
    <source>
        <strain evidence="2">FDAARGOS_652</strain>
    </source>
</reference>
<dbReference type="AlphaFoldDB" id="A0A8X7NM54"/>
<proteinExistence type="predicted"/>
<evidence type="ECO:0000313" key="2">
    <source>
        <dbReference type="EMBL" id="KAF6053003.1"/>
    </source>
</evidence>
<dbReference type="OrthoDB" id="4096032at2759"/>
<name>A0A8X7NM54_CANPA</name>
<feature type="region of interest" description="Disordered" evidence="1">
    <location>
        <begin position="1"/>
        <end position="21"/>
    </location>
</feature>
<protein>
    <submittedName>
        <fullName evidence="2">Uncharacterized protein</fullName>
    </submittedName>
</protein>